<protein>
    <recommendedName>
        <fullName evidence="9">GST C-terminal domain-containing protein</fullName>
    </recommendedName>
</protein>
<keyword evidence="4" id="KW-1000">Mitochondrion outer membrane</keyword>
<dbReference type="InterPro" id="IPR010987">
    <property type="entry name" value="Glutathione-S-Trfase_C-like"/>
</dbReference>
<dbReference type="SUPFAM" id="SSF47616">
    <property type="entry name" value="GST C-terminal domain-like"/>
    <property type="match status" value="1"/>
</dbReference>
<dbReference type="GO" id="GO:0001401">
    <property type="term" value="C:SAM complex"/>
    <property type="evidence" value="ECO:0007669"/>
    <property type="project" value="InterPro"/>
</dbReference>
<dbReference type="GO" id="GO:0015031">
    <property type="term" value="P:protein transport"/>
    <property type="evidence" value="ECO:0007669"/>
    <property type="project" value="UniProtKB-KW"/>
</dbReference>
<evidence type="ECO:0000256" key="1">
    <source>
        <dbReference type="ARBA" id="ARBA00004294"/>
    </source>
</evidence>
<dbReference type="AlphaFoldDB" id="A0A1Y1YJ32"/>
<dbReference type="InterPro" id="IPR050931">
    <property type="entry name" value="Mito_Protein_Transport_Metaxin"/>
</dbReference>
<reference evidence="10 11" key="1">
    <citation type="submission" date="2016-07" db="EMBL/GenBank/DDBJ databases">
        <title>Pervasive Adenine N6-methylation of Active Genes in Fungi.</title>
        <authorList>
            <consortium name="DOE Joint Genome Institute"/>
            <person name="Mondo S.J."/>
            <person name="Dannebaum R.O."/>
            <person name="Kuo R.C."/>
            <person name="Labutti K."/>
            <person name="Haridas S."/>
            <person name="Kuo A."/>
            <person name="Salamov A."/>
            <person name="Ahrendt S.R."/>
            <person name="Lipzen A."/>
            <person name="Sullivan W."/>
            <person name="Andreopoulos W.B."/>
            <person name="Clum A."/>
            <person name="Lindquist E."/>
            <person name="Daum C."/>
            <person name="Ramamoorthy G.K."/>
            <person name="Gryganskyi A."/>
            <person name="Culley D."/>
            <person name="Magnuson J.K."/>
            <person name="James T.Y."/>
            <person name="O'Malley M.A."/>
            <person name="Stajich J.E."/>
            <person name="Spatafora J.W."/>
            <person name="Visel A."/>
            <person name="Grigoriev I.V."/>
        </authorList>
    </citation>
    <scope>NUCLEOTIDE SEQUENCE [LARGE SCALE GENOMIC DNA]</scope>
    <source>
        <strain evidence="10 11">CBS 931.73</strain>
    </source>
</reference>
<feature type="transmembrane region" description="Helical" evidence="8">
    <location>
        <begin position="299"/>
        <end position="318"/>
    </location>
</feature>
<evidence type="ECO:0000256" key="2">
    <source>
        <dbReference type="ARBA" id="ARBA00009170"/>
    </source>
</evidence>
<keyword evidence="3" id="KW-0813">Transport</keyword>
<sequence length="339" mass="38523">MVFELYTWGQGFELPSLDPLCLTIETYLNLTNASWVANECNNPSASPSGELPLLRDGKEYICGVNNILTYLSKQGLDLSKSLNDQQKAETLAYSALVNDRLMDGLLYAWYGDQENFTQITRPTYAKLLPLALRYYTPVTLRKTALTKIEKYGFPKEEGKKPKKEAVAPEIYELVRDHYRVLSKKLGEQQFFFGDSPTTLDAVVFGQLALHYYPELPNARLATMLKEEFPNLGHFCDRVRGLAFSKPVEKSSSLDTPSPLSGLLGSPVSWFKNNFLIRFTGTKEAAPKTPEQEEFERKRFLSIFGAAWFMIAFVVYNGIISIQTVEAEDEDDDEEYYELD</sequence>
<feature type="domain" description="GST C-terminal" evidence="9">
    <location>
        <begin position="83"/>
        <end position="257"/>
    </location>
</feature>
<dbReference type="InterPro" id="IPR019564">
    <property type="entry name" value="Sam37/metaxin_N"/>
</dbReference>
<keyword evidence="5" id="KW-0653">Protein transport</keyword>
<evidence type="ECO:0000256" key="7">
    <source>
        <dbReference type="ARBA" id="ARBA00023136"/>
    </source>
</evidence>
<keyword evidence="8" id="KW-1133">Transmembrane helix</keyword>
<dbReference type="InterPro" id="IPR033468">
    <property type="entry name" value="Metaxin_GST"/>
</dbReference>
<comment type="subcellular location">
    <subcellularLocation>
        <location evidence="1">Mitochondrion outer membrane</location>
    </subcellularLocation>
</comment>
<accession>A0A1Y1YJ32</accession>
<evidence type="ECO:0000256" key="6">
    <source>
        <dbReference type="ARBA" id="ARBA00023128"/>
    </source>
</evidence>
<keyword evidence="11" id="KW-1185">Reference proteome</keyword>
<dbReference type="EMBL" id="MCFE01000121">
    <property type="protein sequence ID" value="ORX98041.1"/>
    <property type="molecule type" value="Genomic_DNA"/>
</dbReference>
<dbReference type="SFLD" id="SFLDG01180">
    <property type="entry name" value="SUF1"/>
    <property type="match status" value="1"/>
</dbReference>
<proteinExistence type="inferred from homology"/>
<name>A0A1Y1YJ32_9FUNG</name>
<evidence type="ECO:0000256" key="5">
    <source>
        <dbReference type="ARBA" id="ARBA00022927"/>
    </source>
</evidence>
<evidence type="ECO:0000313" key="10">
    <source>
        <dbReference type="EMBL" id="ORX98041.1"/>
    </source>
</evidence>
<dbReference type="PANTHER" id="PTHR12289:SF41">
    <property type="entry name" value="FAILED AXON CONNECTIONS-RELATED"/>
    <property type="match status" value="1"/>
</dbReference>
<dbReference type="STRING" id="1314790.A0A1Y1YJ32"/>
<organism evidence="10 11">
    <name type="scientific">Basidiobolus meristosporus CBS 931.73</name>
    <dbReference type="NCBI Taxonomy" id="1314790"/>
    <lineage>
        <taxon>Eukaryota</taxon>
        <taxon>Fungi</taxon>
        <taxon>Fungi incertae sedis</taxon>
        <taxon>Zoopagomycota</taxon>
        <taxon>Entomophthoromycotina</taxon>
        <taxon>Basidiobolomycetes</taxon>
        <taxon>Basidiobolales</taxon>
        <taxon>Basidiobolaceae</taxon>
        <taxon>Basidiobolus</taxon>
    </lineage>
</organism>
<gene>
    <name evidence="10" type="ORF">K493DRAFT_349589</name>
</gene>
<dbReference type="SFLD" id="SFLDS00019">
    <property type="entry name" value="Glutathione_Transferase_(cytos"/>
    <property type="match status" value="1"/>
</dbReference>
<dbReference type="GO" id="GO:0007005">
    <property type="term" value="P:mitochondrion organization"/>
    <property type="evidence" value="ECO:0007669"/>
    <property type="project" value="TreeGrafter"/>
</dbReference>
<dbReference type="InParanoid" id="A0A1Y1YJ32"/>
<dbReference type="InterPro" id="IPR040079">
    <property type="entry name" value="Glutathione_S-Trfase"/>
</dbReference>
<dbReference type="Proteomes" id="UP000193498">
    <property type="component" value="Unassembled WGS sequence"/>
</dbReference>
<dbReference type="CDD" id="cd03054">
    <property type="entry name" value="GST_N_Metaxin"/>
    <property type="match status" value="1"/>
</dbReference>
<dbReference type="Pfam" id="PF10568">
    <property type="entry name" value="Tom37"/>
    <property type="match status" value="1"/>
</dbReference>
<dbReference type="PANTHER" id="PTHR12289">
    <property type="entry name" value="METAXIN RELATED"/>
    <property type="match status" value="1"/>
</dbReference>
<comment type="caution">
    <text evidence="10">The sequence shown here is derived from an EMBL/GenBank/DDBJ whole genome shotgun (WGS) entry which is preliminary data.</text>
</comment>
<keyword evidence="7 8" id="KW-0472">Membrane</keyword>
<evidence type="ECO:0000259" key="9">
    <source>
        <dbReference type="PROSITE" id="PS50405"/>
    </source>
</evidence>
<evidence type="ECO:0000256" key="4">
    <source>
        <dbReference type="ARBA" id="ARBA00022787"/>
    </source>
</evidence>
<evidence type="ECO:0000313" key="11">
    <source>
        <dbReference type="Proteomes" id="UP000193498"/>
    </source>
</evidence>
<dbReference type="Gene3D" id="1.20.1050.10">
    <property type="match status" value="1"/>
</dbReference>
<dbReference type="Pfam" id="PF17171">
    <property type="entry name" value="GST_C_6"/>
    <property type="match status" value="1"/>
</dbReference>
<dbReference type="PROSITE" id="PS50405">
    <property type="entry name" value="GST_CTER"/>
    <property type="match status" value="1"/>
</dbReference>
<keyword evidence="6" id="KW-0496">Mitochondrion</keyword>
<comment type="similarity">
    <text evidence="2">Belongs to the metaxin family.</text>
</comment>
<evidence type="ECO:0000256" key="3">
    <source>
        <dbReference type="ARBA" id="ARBA00022448"/>
    </source>
</evidence>
<keyword evidence="8" id="KW-0812">Transmembrane</keyword>
<dbReference type="OrthoDB" id="5835136at2759"/>
<evidence type="ECO:0000256" key="8">
    <source>
        <dbReference type="SAM" id="Phobius"/>
    </source>
</evidence>
<dbReference type="FunCoup" id="A0A1Y1YJ32">
    <property type="interactions" value="230"/>
</dbReference>
<dbReference type="InterPro" id="IPR036282">
    <property type="entry name" value="Glutathione-S-Trfase_C_sf"/>
</dbReference>